<keyword evidence="2 4" id="KW-0479">Metal-binding</keyword>
<dbReference type="GO" id="GO:0009055">
    <property type="term" value="F:electron transfer activity"/>
    <property type="evidence" value="ECO:0007669"/>
    <property type="project" value="InterPro"/>
</dbReference>
<dbReference type="SUPFAM" id="SSF46626">
    <property type="entry name" value="Cytochrome c"/>
    <property type="match status" value="1"/>
</dbReference>
<keyword evidence="1 4" id="KW-0349">Heme</keyword>
<evidence type="ECO:0000313" key="7">
    <source>
        <dbReference type="Proteomes" id="UP000034444"/>
    </source>
</evidence>
<evidence type="ECO:0000256" key="1">
    <source>
        <dbReference type="ARBA" id="ARBA00022617"/>
    </source>
</evidence>
<evidence type="ECO:0000256" key="4">
    <source>
        <dbReference type="PROSITE-ProRule" id="PRU00433"/>
    </source>
</evidence>
<keyword evidence="3 4" id="KW-0408">Iron</keyword>
<feature type="domain" description="Cytochrome c" evidence="5">
    <location>
        <begin position="1"/>
        <end position="110"/>
    </location>
</feature>
<reference evidence="7" key="2">
    <citation type="journal article" date="2017" name="Stand. Genomic Sci.">
        <title>Complete genome sequence of the sulfur-oxidizing chemolithoautotrophic Sulfurovum lithotrophicum 42BKTT.</title>
        <authorList>
            <person name="Jeon W."/>
            <person name="Priscilla L."/>
            <person name="Park G."/>
            <person name="Lee H."/>
            <person name="Lee N."/>
            <person name="Lee D."/>
            <person name="Kwon H."/>
            <person name="Ahn I."/>
            <person name="Lee C."/>
            <person name="Lee H."/>
            <person name="Ahn J."/>
        </authorList>
    </citation>
    <scope>NUCLEOTIDE SEQUENCE [LARGE SCALE GENOMIC DNA]</scope>
    <source>
        <strain evidence="7">ATCC BAA-797 / 42BKT</strain>
    </source>
</reference>
<sequence>MDGRAVFDKKCASCHRYEVKKYDFAKEKHSLKAPPMNEISRRLKKRIKVYDKDIHRFVVVSFIKEYIKHPSFTYYMCDDKAVARFDIMPAITDMREEEYQTVAEWIYDNYSIEEYGKKPK</sequence>
<evidence type="ECO:0000256" key="2">
    <source>
        <dbReference type="ARBA" id="ARBA00022723"/>
    </source>
</evidence>
<accession>A0A7U4M1X0</accession>
<dbReference type="EMBL" id="CP011308">
    <property type="protein sequence ID" value="AKF25310.1"/>
    <property type="molecule type" value="Genomic_DNA"/>
</dbReference>
<organism evidence="6 7">
    <name type="scientific">Sulfurovum lithotrophicum</name>
    <dbReference type="NCBI Taxonomy" id="206403"/>
    <lineage>
        <taxon>Bacteria</taxon>
        <taxon>Pseudomonadati</taxon>
        <taxon>Campylobacterota</taxon>
        <taxon>Epsilonproteobacteria</taxon>
        <taxon>Campylobacterales</taxon>
        <taxon>Sulfurovaceae</taxon>
        <taxon>Sulfurovum</taxon>
    </lineage>
</organism>
<dbReference type="InterPro" id="IPR009056">
    <property type="entry name" value="Cyt_c-like_dom"/>
</dbReference>
<dbReference type="GO" id="GO:0020037">
    <property type="term" value="F:heme binding"/>
    <property type="evidence" value="ECO:0007669"/>
    <property type="project" value="InterPro"/>
</dbReference>
<evidence type="ECO:0000313" key="6">
    <source>
        <dbReference type="EMBL" id="AKF25310.1"/>
    </source>
</evidence>
<dbReference type="AlphaFoldDB" id="A0A7U4M1X0"/>
<dbReference type="Pfam" id="PF00034">
    <property type="entry name" value="Cytochrom_C"/>
    <property type="match status" value="1"/>
</dbReference>
<dbReference type="InterPro" id="IPR036909">
    <property type="entry name" value="Cyt_c-like_dom_sf"/>
</dbReference>
<name>A0A7U4M1X0_9BACT</name>
<proteinExistence type="predicted"/>
<dbReference type="Proteomes" id="UP000034444">
    <property type="component" value="Chromosome"/>
</dbReference>
<dbReference type="KEGG" id="slh:YH65_07830"/>
<dbReference type="GO" id="GO:0046872">
    <property type="term" value="F:metal ion binding"/>
    <property type="evidence" value="ECO:0007669"/>
    <property type="project" value="UniProtKB-KW"/>
</dbReference>
<evidence type="ECO:0000259" key="5">
    <source>
        <dbReference type="PROSITE" id="PS51007"/>
    </source>
</evidence>
<protein>
    <recommendedName>
        <fullName evidence="5">Cytochrome c domain-containing protein</fullName>
    </recommendedName>
</protein>
<dbReference type="PROSITE" id="PS51007">
    <property type="entry name" value="CYTC"/>
    <property type="match status" value="1"/>
</dbReference>
<dbReference type="Gene3D" id="1.10.760.10">
    <property type="entry name" value="Cytochrome c-like domain"/>
    <property type="match status" value="1"/>
</dbReference>
<evidence type="ECO:0000256" key="3">
    <source>
        <dbReference type="ARBA" id="ARBA00023004"/>
    </source>
</evidence>
<gene>
    <name evidence="6" type="ORF">YH65_07830</name>
</gene>
<reference evidence="6 7" key="1">
    <citation type="submission" date="2015-04" db="EMBL/GenBank/DDBJ databases">
        <title>Complete genome sequence of Sulfurovum lithotrophicum ATCC BAA-797T.</title>
        <authorList>
            <person name="Ahn J."/>
            <person name="Park G."/>
            <person name="Jeon W."/>
            <person name="Jang Y."/>
            <person name="Jang M."/>
            <person name="Lee H."/>
            <person name="Lee H."/>
        </authorList>
    </citation>
    <scope>NUCLEOTIDE SEQUENCE [LARGE SCALE GENOMIC DNA]</scope>
    <source>
        <strain evidence="7">ATCC BAA-797 / 42BKT</strain>
    </source>
</reference>
<keyword evidence="7" id="KW-1185">Reference proteome</keyword>